<dbReference type="Proteomes" id="UP001234178">
    <property type="component" value="Unassembled WGS sequence"/>
</dbReference>
<name>A0ABR0AFL1_9CRUS</name>
<comment type="caution">
    <text evidence="1">The sequence shown here is derived from an EMBL/GenBank/DDBJ whole genome shotgun (WGS) entry which is preliminary data.</text>
</comment>
<proteinExistence type="predicted"/>
<keyword evidence="2" id="KW-1185">Reference proteome</keyword>
<organism evidence="1 2">
    <name type="scientific">Daphnia magna</name>
    <dbReference type="NCBI Taxonomy" id="35525"/>
    <lineage>
        <taxon>Eukaryota</taxon>
        <taxon>Metazoa</taxon>
        <taxon>Ecdysozoa</taxon>
        <taxon>Arthropoda</taxon>
        <taxon>Crustacea</taxon>
        <taxon>Branchiopoda</taxon>
        <taxon>Diplostraca</taxon>
        <taxon>Cladocera</taxon>
        <taxon>Anomopoda</taxon>
        <taxon>Daphniidae</taxon>
        <taxon>Daphnia</taxon>
    </lineage>
</organism>
<gene>
    <name evidence="1" type="ORF">OUZ56_009214</name>
</gene>
<sequence length="73" mass="8348">MHRDLMKKTNDRHSFSITTAYTTHICCGIKNGQSIQTIVCEWFVVHPLGADEFLAANEILRLKETSNLQTKIK</sequence>
<accession>A0ABR0AFL1</accession>
<protein>
    <submittedName>
        <fullName evidence="1">Uncharacterized protein</fullName>
    </submittedName>
</protein>
<evidence type="ECO:0000313" key="2">
    <source>
        <dbReference type="Proteomes" id="UP001234178"/>
    </source>
</evidence>
<reference evidence="1 2" key="1">
    <citation type="journal article" date="2023" name="Nucleic Acids Res.">
        <title>The hologenome of Daphnia magna reveals possible DNA methylation and microbiome-mediated evolution of the host genome.</title>
        <authorList>
            <person name="Chaturvedi A."/>
            <person name="Li X."/>
            <person name="Dhandapani V."/>
            <person name="Marshall H."/>
            <person name="Kissane S."/>
            <person name="Cuenca-Cambronero M."/>
            <person name="Asole G."/>
            <person name="Calvet F."/>
            <person name="Ruiz-Romero M."/>
            <person name="Marangio P."/>
            <person name="Guigo R."/>
            <person name="Rago D."/>
            <person name="Mirbahai L."/>
            <person name="Eastwood N."/>
            <person name="Colbourne J.K."/>
            <person name="Zhou J."/>
            <person name="Mallon E."/>
            <person name="Orsini L."/>
        </authorList>
    </citation>
    <scope>NUCLEOTIDE SEQUENCE [LARGE SCALE GENOMIC DNA]</scope>
    <source>
        <strain evidence="1">LRV0_1</strain>
    </source>
</reference>
<evidence type="ECO:0000313" key="1">
    <source>
        <dbReference type="EMBL" id="KAK4023815.1"/>
    </source>
</evidence>
<dbReference type="EMBL" id="JAOYFB010000037">
    <property type="protein sequence ID" value="KAK4023815.1"/>
    <property type="molecule type" value="Genomic_DNA"/>
</dbReference>